<dbReference type="RefSeq" id="WP_006874030.1">
    <property type="nucleotide sequence ID" value="NZ_CABIWA010000008.1"/>
</dbReference>
<evidence type="ECO:0000313" key="2">
    <source>
        <dbReference type="Proteomes" id="UP000095765"/>
    </source>
</evidence>
<protein>
    <submittedName>
        <fullName evidence="1">Uncharacterized protein</fullName>
    </submittedName>
</protein>
<accession>A0A174QDL2</accession>
<dbReference type="EMBL" id="CZBE01000010">
    <property type="protein sequence ID" value="CUP69906.1"/>
    <property type="molecule type" value="Genomic_DNA"/>
</dbReference>
<dbReference type="AlphaFoldDB" id="A0A174QDL2"/>
<proteinExistence type="predicted"/>
<dbReference type="Proteomes" id="UP000095765">
    <property type="component" value="Unassembled WGS sequence"/>
</dbReference>
<sequence>MSDQNAALFDKLDGFYVTKSEHDWLERRFSNMTEKEKILFQGAMELEKPQEIGHVMRIASQLDCYDLFYGAGDEAALGKFVMESIECSSDAARPFLNAEHLGAAYHQSQNGAFCNGHYVRNIKLADPFVEEDPTLQPVAGDYAIRVKLASRSNMEGIWVGFPDSGEYIDSNHPDELLLGLDSLQAESLSECIALEVDCCLPQLTGILDQYDSASELVRHAIDFGYVWAEQGQGAPHWLDKWQAVLELEDCHRLDLALDLAQNLQHYEFFPRGMDLAAYGRELAVRNGVIPPSRLITDAFDGAAYAEANMGQYGLSTTDHGYVAWNGGERRYEYSQPEHHSPALSI</sequence>
<gene>
    <name evidence="1" type="ORF">ERS852551_01643</name>
</gene>
<dbReference type="OrthoDB" id="944647at2"/>
<evidence type="ECO:0000313" key="1">
    <source>
        <dbReference type="EMBL" id="CUP69906.1"/>
    </source>
</evidence>
<organism evidence="1 2">
    <name type="scientific">Anaerotruncus colihominis</name>
    <dbReference type="NCBI Taxonomy" id="169435"/>
    <lineage>
        <taxon>Bacteria</taxon>
        <taxon>Bacillati</taxon>
        <taxon>Bacillota</taxon>
        <taxon>Clostridia</taxon>
        <taxon>Eubacteriales</taxon>
        <taxon>Oscillospiraceae</taxon>
        <taxon>Anaerotruncus</taxon>
    </lineage>
</organism>
<reference evidence="1 2" key="1">
    <citation type="submission" date="2015-09" db="EMBL/GenBank/DDBJ databases">
        <authorList>
            <consortium name="Pathogen Informatics"/>
        </authorList>
    </citation>
    <scope>NUCLEOTIDE SEQUENCE [LARGE SCALE GENOMIC DNA]</scope>
    <source>
        <strain evidence="1 2">2789STDY5834939</strain>
    </source>
</reference>
<name>A0A174QDL2_9FIRM</name>